<keyword evidence="7" id="KW-1185">Reference proteome</keyword>
<evidence type="ECO:0000256" key="4">
    <source>
        <dbReference type="ARBA" id="ARBA00023136"/>
    </source>
</evidence>
<keyword evidence="2 5" id="KW-0812">Transmembrane</keyword>
<dbReference type="Gene3D" id="1.20.1250.20">
    <property type="entry name" value="MFS general substrate transporter like domains"/>
    <property type="match status" value="1"/>
</dbReference>
<evidence type="ECO:0000256" key="5">
    <source>
        <dbReference type="SAM" id="Phobius"/>
    </source>
</evidence>
<name>A0A6A5WPD7_9PLEO</name>
<feature type="transmembrane region" description="Helical" evidence="5">
    <location>
        <begin position="41"/>
        <end position="59"/>
    </location>
</feature>
<sequence length="80" mass="8838">MMASAMVELICFLLMYVLFYYANDTTHPAHQIYGKSSIVRFFVYCIGVGLGLLSIPWLYPAEINSLPMPTKGAAVATTTN</sequence>
<feature type="transmembrane region" description="Helical" evidence="5">
    <location>
        <begin position="6"/>
        <end position="21"/>
    </location>
</feature>
<evidence type="ECO:0000313" key="6">
    <source>
        <dbReference type="EMBL" id="KAF2003572.1"/>
    </source>
</evidence>
<evidence type="ECO:0000256" key="3">
    <source>
        <dbReference type="ARBA" id="ARBA00022989"/>
    </source>
</evidence>
<reference evidence="6" key="1">
    <citation type="journal article" date="2020" name="Stud. Mycol.">
        <title>101 Dothideomycetes genomes: a test case for predicting lifestyles and emergence of pathogens.</title>
        <authorList>
            <person name="Haridas S."/>
            <person name="Albert R."/>
            <person name="Binder M."/>
            <person name="Bloem J."/>
            <person name="Labutti K."/>
            <person name="Salamov A."/>
            <person name="Andreopoulos B."/>
            <person name="Baker S."/>
            <person name="Barry K."/>
            <person name="Bills G."/>
            <person name="Bluhm B."/>
            <person name="Cannon C."/>
            <person name="Castanera R."/>
            <person name="Culley D."/>
            <person name="Daum C."/>
            <person name="Ezra D."/>
            <person name="Gonzalez J."/>
            <person name="Henrissat B."/>
            <person name="Kuo A."/>
            <person name="Liang C."/>
            <person name="Lipzen A."/>
            <person name="Lutzoni F."/>
            <person name="Magnuson J."/>
            <person name="Mondo S."/>
            <person name="Nolan M."/>
            <person name="Ohm R."/>
            <person name="Pangilinan J."/>
            <person name="Park H.-J."/>
            <person name="Ramirez L."/>
            <person name="Alfaro M."/>
            <person name="Sun H."/>
            <person name="Tritt A."/>
            <person name="Yoshinaga Y."/>
            <person name="Zwiers L.-H."/>
            <person name="Turgeon B."/>
            <person name="Goodwin S."/>
            <person name="Spatafora J."/>
            <person name="Crous P."/>
            <person name="Grigoriev I."/>
        </authorList>
    </citation>
    <scope>NUCLEOTIDE SEQUENCE</scope>
    <source>
        <strain evidence="6">CBS 123094</strain>
    </source>
</reference>
<comment type="subcellular location">
    <subcellularLocation>
        <location evidence="1">Membrane</location>
    </subcellularLocation>
</comment>
<keyword evidence="4 5" id="KW-0472">Membrane</keyword>
<keyword evidence="3 5" id="KW-1133">Transmembrane helix</keyword>
<dbReference type="InterPro" id="IPR005828">
    <property type="entry name" value="MFS_sugar_transport-like"/>
</dbReference>
<evidence type="ECO:0000256" key="1">
    <source>
        <dbReference type="ARBA" id="ARBA00004370"/>
    </source>
</evidence>
<dbReference type="AlphaFoldDB" id="A0A6A5WPD7"/>
<accession>A0A6A5WPD7</accession>
<protein>
    <submittedName>
        <fullName evidence="6">Uncharacterized protein</fullName>
    </submittedName>
</protein>
<gene>
    <name evidence="6" type="ORF">P154DRAFT_520141</name>
</gene>
<dbReference type="OrthoDB" id="6612291at2759"/>
<dbReference type="Pfam" id="PF00083">
    <property type="entry name" value="Sugar_tr"/>
    <property type="match status" value="1"/>
</dbReference>
<dbReference type="Proteomes" id="UP000799779">
    <property type="component" value="Unassembled WGS sequence"/>
</dbReference>
<evidence type="ECO:0000256" key="2">
    <source>
        <dbReference type="ARBA" id="ARBA00022692"/>
    </source>
</evidence>
<dbReference type="EMBL" id="ML977572">
    <property type="protein sequence ID" value="KAF2003572.1"/>
    <property type="molecule type" value="Genomic_DNA"/>
</dbReference>
<dbReference type="GO" id="GO:0016020">
    <property type="term" value="C:membrane"/>
    <property type="evidence" value="ECO:0007669"/>
    <property type="project" value="UniProtKB-SubCell"/>
</dbReference>
<proteinExistence type="predicted"/>
<organism evidence="6 7">
    <name type="scientific">Amniculicola lignicola CBS 123094</name>
    <dbReference type="NCBI Taxonomy" id="1392246"/>
    <lineage>
        <taxon>Eukaryota</taxon>
        <taxon>Fungi</taxon>
        <taxon>Dikarya</taxon>
        <taxon>Ascomycota</taxon>
        <taxon>Pezizomycotina</taxon>
        <taxon>Dothideomycetes</taxon>
        <taxon>Pleosporomycetidae</taxon>
        <taxon>Pleosporales</taxon>
        <taxon>Amniculicolaceae</taxon>
        <taxon>Amniculicola</taxon>
    </lineage>
</organism>
<evidence type="ECO:0000313" key="7">
    <source>
        <dbReference type="Proteomes" id="UP000799779"/>
    </source>
</evidence>
<dbReference type="GO" id="GO:0022857">
    <property type="term" value="F:transmembrane transporter activity"/>
    <property type="evidence" value="ECO:0007669"/>
    <property type="project" value="InterPro"/>
</dbReference>
<dbReference type="InterPro" id="IPR036259">
    <property type="entry name" value="MFS_trans_sf"/>
</dbReference>